<evidence type="ECO:0000313" key="1">
    <source>
        <dbReference type="EMBL" id="PSU24123.1"/>
    </source>
</evidence>
<protein>
    <submittedName>
        <fullName evidence="1">Uncharacterized protein</fullName>
    </submittedName>
</protein>
<name>A0A2T3IF40_9GAMM</name>
<proteinExistence type="predicted"/>
<accession>A0A2T3IF40</accession>
<reference evidence="1 2" key="1">
    <citation type="submission" date="2018-03" db="EMBL/GenBank/DDBJ databases">
        <title>Whole genome sequencing of Histamine producing bacteria.</title>
        <authorList>
            <person name="Butler K."/>
        </authorList>
    </citation>
    <scope>NUCLEOTIDE SEQUENCE [LARGE SCALE GENOMIC DNA]</scope>
    <source>
        <strain evidence="1 2">BS2</strain>
    </source>
</reference>
<gene>
    <name evidence="1" type="ORF">CTM88_19290</name>
</gene>
<organism evidence="1 2">
    <name type="scientific">Photobacterium aquimaris</name>
    <dbReference type="NCBI Taxonomy" id="512643"/>
    <lineage>
        <taxon>Bacteria</taxon>
        <taxon>Pseudomonadati</taxon>
        <taxon>Pseudomonadota</taxon>
        <taxon>Gammaproteobacteria</taxon>
        <taxon>Vibrionales</taxon>
        <taxon>Vibrionaceae</taxon>
        <taxon>Photobacterium</taxon>
    </lineage>
</organism>
<evidence type="ECO:0000313" key="2">
    <source>
        <dbReference type="Proteomes" id="UP000240254"/>
    </source>
</evidence>
<dbReference type="EMBL" id="PYMK01000029">
    <property type="protein sequence ID" value="PSU24123.1"/>
    <property type="molecule type" value="Genomic_DNA"/>
</dbReference>
<dbReference type="AlphaFoldDB" id="A0A2T3IF40"/>
<sequence>MLDKILTEFIKQQLLSIRMFMNSQELFVAQFGYILTKLKCINLLDDIDYLPVNYLLRLGKDLPTPFNWLLNEYHYSDRVIARSEIDDMLIVKDLDRNQGIDHTLNIHLYVKVAHEFVGNVTKKHWIYAYIEDATILSKR</sequence>
<comment type="caution">
    <text evidence="1">The sequence shown here is derived from an EMBL/GenBank/DDBJ whole genome shotgun (WGS) entry which is preliminary data.</text>
</comment>
<dbReference type="Proteomes" id="UP000240254">
    <property type="component" value="Unassembled WGS sequence"/>
</dbReference>